<reference evidence="1 2" key="1">
    <citation type="journal article" date="2018" name="Sci. Rep.">
        <title>Comparative genomics provides insights into the lifestyle and reveals functional heterogeneity of dark septate endophytic fungi.</title>
        <authorList>
            <person name="Knapp D.G."/>
            <person name="Nemeth J.B."/>
            <person name="Barry K."/>
            <person name="Hainaut M."/>
            <person name="Henrissat B."/>
            <person name="Johnson J."/>
            <person name="Kuo A."/>
            <person name="Lim J.H.P."/>
            <person name="Lipzen A."/>
            <person name="Nolan M."/>
            <person name="Ohm R.A."/>
            <person name="Tamas L."/>
            <person name="Grigoriev I.V."/>
            <person name="Spatafora J.W."/>
            <person name="Nagy L.G."/>
            <person name="Kovacs G.M."/>
        </authorList>
    </citation>
    <scope>NUCLEOTIDE SEQUENCE [LARGE SCALE GENOMIC DNA]</scope>
    <source>
        <strain evidence="1 2">DSE2036</strain>
    </source>
</reference>
<dbReference type="Gene3D" id="3.40.50.200">
    <property type="entry name" value="Peptidase S8/S53 domain"/>
    <property type="match status" value="1"/>
</dbReference>
<gene>
    <name evidence="1" type="ORF">DM02DRAFT_276700</name>
</gene>
<accession>A0A2V1D316</accession>
<sequence>MWVCLFTMNEQGTVSKPWLGGTMSVDSLKSSEEWFGKLDEFTSKLSIIGKREQCCSPTKIAILDTGVTEQCYEILKDYIKEYKDFVSNNDKLRQDRTEHGTTALRLLLKLYDDAEVYVGRIFEHKDADTETERLMAEVSIQCHDTASALLLCVRLTTFLRQQAISHAKKQWKVDIICLPSGFNPDQFAPPYRTQLYNAVTATPDDKLRPRALIFAAASNLGFASNVTYPGCLSQSSKVLCLFSTTGDGDPDRPGFNPAAVPNTYNLSLLGESIRIDPQDKPIRGTSFSTIIAGAIAAHIIDFSKHPDTKDKIRDVWFLQEVEGMTSVFASMIVVKKNNYHVLEPWKLMKHYQTMALDREGLRQEICRNISKALVDRNSRQYL</sequence>
<dbReference type="OrthoDB" id="3797656at2759"/>
<proteinExistence type="predicted"/>
<name>A0A2V1D316_9PLEO</name>
<evidence type="ECO:0000313" key="1">
    <source>
        <dbReference type="EMBL" id="PVH92437.1"/>
    </source>
</evidence>
<dbReference type="GO" id="GO:0004252">
    <property type="term" value="F:serine-type endopeptidase activity"/>
    <property type="evidence" value="ECO:0007669"/>
    <property type="project" value="InterPro"/>
</dbReference>
<evidence type="ECO:0000313" key="2">
    <source>
        <dbReference type="Proteomes" id="UP000244855"/>
    </source>
</evidence>
<dbReference type="GO" id="GO:0006508">
    <property type="term" value="P:proteolysis"/>
    <property type="evidence" value="ECO:0007669"/>
    <property type="project" value="InterPro"/>
</dbReference>
<evidence type="ECO:0008006" key="3">
    <source>
        <dbReference type="Google" id="ProtNLM"/>
    </source>
</evidence>
<dbReference type="AlphaFoldDB" id="A0A2V1D316"/>
<dbReference type="Proteomes" id="UP000244855">
    <property type="component" value="Unassembled WGS sequence"/>
</dbReference>
<dbReference type="CDD" id="cd00306">
    <property type="entry name" value="Peptidases_S8_S53"/>
    <property type="match status" value="1"/>
</dbReference>
<dbReference type="STRING" id="97972.A0A2V1D316"/>
<protein>
    <recommendedName>
        <fullName evidence="3">Peptidase S8/S53 domain-containing protein</fullName>
    </recommendedName>
</protein>
<keyword evidence="2" id="KW-1185">Reference proteome</keyword>
<dbReference type="SUPFAM" id="SSF52743">
    <property type="entry name" value="Subtilisin-like"/>
    <property type="match status" value="1"/>
</dbReference>
<dbReference type="InterPro" id="IPR036852">
    <property type="entry name" value="Peptidase_S8/S53_dom_sf"/>
</dbReference>
<organism evidence="1 2">
    <name type="scientific">Periconia macrospinosa</name>
    <dbReference type="NCBI Taxonomy" id="97972"/>
    <lineage>
        <taxon>Eukaryota</taxon>
        <taxon>Fungi</taxon>
        <taxon>Dikarya</taxon>
        <taxon>Ascomycota</taxon>
        <taxon>Pezizomycotina</taxon>
        <taxon>Dothideomycetes</taxon>
        <taxon>Pleosporomycetidae</taxon>
        <taxon>Pleosporales</taxon>
        <taxon>Massarineae</taxon>
        <taxon>Periconiaceae</taxon>
        <taxon>Periconia</taxon>
    </lineage>
</organism>
<dbReference type="EMBL" id="KZ805683">
    <property type="protein sequence ID" value="PVH92437.1"/>
    <property type="molecule type" value="Genomic_DNA"/>
</dbReference>